<dbReference type="AlphaFoldDB" id="A0A5P2CG25"/>
<dbReference type="SUPFAM" id="SSF48452">
    <property type="entry name" value="TPR-like"/>
    <property type="match status" value="1"/>
</dbReference>
<organism evidence="2 3">
    <name type="scientific">Streptomyces venezuelae</name>
    <dbReference type="NCBI Taxonomy" id="54571"/>
    <lineage>
        <taxon>Bacteria</taxon>
        <taxon>Bacillati</taxon>
        <taxon>Actinomycetota</taxon>
        <taxon>Actinomycetes</taxon>
        <taxon>Kitasatosporales</taxon>
        <taxon>Streptomycetaceae</taxon>
        <taxon>Streptomyces</taxon>
    </lineage>
</organism>
<evidence type="ECO:0008006" key="4">
    <source>
        <dbReference type="Google" id="ProtNLM"/>
    </source>
</evidence>
<reference evidence="2 3" key="1">
    <citation type="submission" date="2018-05" db="EMBL/GenBank/DDBJ databases">
        <title>Streptomyces venezuelae.</title>
        <authorList>
            <person name="Kim W."/>
            <person name="Lee N."/>
            <person name="Cho B.-K."/>
        </authorList>
    </citation>
    <scope>NUCLEOTIDE SEQUENCE [LARGE SCALE GENOMIC DNA]</scope>
    <source>
        <strain evidence="2 3">ATCC 14585</strain>
    </source>
</reference>
<evidence type="ECO:0000313" key="2">
    <source>
        <dbReference type="EMBL" id="QES41754.1"/>
    </source>
</evidence>
<dbReference type="Pfam" id="PF13424">
    <property type="entry name" value="TPR_12"/>
    <property type="match status" value="1"/>
</dbReference>
<feature type="region of interest" description="Disordered" evidence="1">
    <location>
        <begin position="97"/>
        <end position="117"/>
    </location>
</feature>
<gene>
    <name evidence="2" type="ORF">DEJ49_12670</name>
</gene>
<evidence type="ECO:0000256" key="1">
    <source>
        <dbReference type="SAM" id="MobiDB-lite"/>
    </source>
</evidence>
<name>A0A5P2CG25_STRVZ</name>
<dbReference type="Gene3D" id="1.25.40.10">
    <property type="entry name" value="Tetratricopeptide repeat domain"/>
    <property type="match status" value="1"/>
</dbReference>
<dbReference type="InterPro" id="IPR011990">
    <property type="entry name" value="TPR-like_helical_dom_sf"/>
</dbReference>
<dbReference type="RefSeq" id="WP_150184237.1">
    <property type="nucleotide sequence ID" value="NZ_CP029191.1"/>
</dbReference>
<accession>A0A5P2CG25</accession>
<dbReference type="Proteomes" id="UP000324015">
    <property type="component" value="Chromosome"/>
</dbReference>
<sequence length="461" mass="49338">MPSSPMTSSTRSKRPNLAFRQLRGQRSPGEFAAAVRRAAREIGERVSCDARYVGRVEAGEIRCPNYAYERVFLHMFPGRTLADLGFAPRALVRGRGARERTEPEAQQTPYAVQTHEESDVRRRAFMTGSTATVAAALGPIGLALGDPAEAAAPHGRRIGDTEVHAIEEAVRRIRLLDDRHGADGLYRRAAAPLRAAYALLDAGTTVRRSTSDRLHAGAGELAISVGWLAHDSGRFDDARSHYAEALATARVYGDAALEAHAFCNTAFLARDAGRPREAVRAAQAATRAARHLGSHRLSSLIALREAGGWAGLGDRAGCEQALSRAHALFDRGAGDDDPEWMSFFGPAELAGLEAQCWSALGDWGRATGHARLAASVAAAQTPQFARNIALYTAELADDLARSGRPDEAADAGLRVLALLGEVQSSRIHSMLATTARLLLPHRSATGVGEFLEKHAALPRTG</sequence>
<proteinExistence type="predicted"/>
<protein>
    <recommendedName>
        <fullName evidence="4">Transcriptional regulator</fullName>
    </recommendedName>
</protein>
<dbReference type="EMBL" id="CP029191">
    <property type="protein sequence ID" value="QES41754.1"/>
    <property type="molecule type" value="Genomic_DNA"/>
</dbReference>
<evidence type="ECO:0000313" key="3">
    <source>
        <dbReference type="Proteomes" id="UP000324015"/>
    </source>
</evidence>